<reference evidence="1" key="1">
    <citation type="submission" date="2019-03" db="EMBL/GenBank/DDBJ databases">
        <title>Largest Complete Mitochondrial Genome of a Gymnosperm, Sitka Spruce (Picea sitchensis), Indicates Complex Physical Structure.</title>
        <authorList>
            <person name="Jackman S.D."/>
            <person name="Coombe L."/>
            <person name="Warren R."/>
            <person name="Kirk H."/>
            <person name="Trinh E."/>
            <person name="McLeod T."/>
            <person name="Pleasance S."/>
            <person name="Pandoh P."/>
            <person name="Zhao Y."/>
            <person name="Coope R."/>
            <person name="Bousquet J."/>
            <person name="Bohlmann J.C."/>
            <person name="Jones S.J.M."/>
            <person name="Birol I."/>
        </authorList>
    </citation>
    <scope>NUCLEOTIDE SEQUENCE</scope>
    <source>
        <strain evidence="1">Q903</strain>
    </source>
</reference>
<gene>
    <name evidence="1" type="primary">orf05640</name>
    <name evidence="1" type="ORF">Q903MT_gene5608</name>
</gene>
<sequence length="67" mass="7718">MLACRPDTSVIYVSPKEFYFACLFDRGVGKLIDIKIDGSIPYSVLVEMHLLYIRCRLALLYFNSILI</sequence>
<name>A0A6B9XU05_PICSI</name>
<keyword evidence="1" id="KW-0496">Mitochondrion</keyword>
<dbReference type="EMBL" id="MK697702">
    <property type="protein sequence ID" value="QHR91573.1"/>
    <property type="molecule type" value="Genomic_DNA"/>
</dbReference>
<accession>A0A6B9XU05</accession>
<organism evidence="1">
    <name type="scientific">Picea sitchensis</name>
    <name type="common">Sitka spruce</name>
    <name type="synonym">Pinus sitchensis</name>
    <dbReference type="NCBI Taxonomy" id="3332"/>
    <lineage>
        <taxon>Eukaryota</taxon>
        <taxon>Viridiplantae</taxon>
        <taxon>Streptophyta</taxon>
        <taxon>Embryophyta</taxon>
        <taxon>Tracheophyta</taxon>
        <taxon>Spermatophyta</taxon>
        <taxon>Pinopsida</taxon>
        <taxon>Pinidae</taxon>
        <taxon>Conifers I</taxon>
        <taxon>Pinales</taxon>
        <taxon>Pinaceae</taxon>
        <taxon>Picea</taxon>
    </lineage>
</organism>
<proteinExistence type="predicted"/>
<protein>
    <submittedName>
        <fullName evidence="1">Uncharacterized protein</fullName>
    </submittedName>
</protein>
<evidence type="ECO:0000313" key="1">
    <source>
        <dbReference type="EMBL" id="QHR91573.1"/>
    </source>
</evidence>
<geneLocation type="mitochondrion" evidence="1"/>
<dbReference type="AlphaFoldDB" id="A0A6B9XU05"/>